<comment type="caution">
    <text evidence="3">The sequence shown here is derived from an EMBL/GenBank/DDBJ whole genome shotgun (WGS) entry which is preliminary data.</text>
</comment>
<dbReference type="Proteomes" id="UP001530377">
    <property type="component" value="Unassembled WGS sequence"/>
</dbReference>
<feature type="compositionally biased region" description="Basic and acidic residues" evidence="2">
    <location>
        <begin position="610"/>
        <end position="626"/>
    </location>
</feature>
<feature type="region of interest" description="Disordered" evidence="2">
    <location>
        <begin position="520"/>
        <end position="558"/>
    </location>
</feature>
<feature type="compositionally biased region" description="Basic and acidic residues" evidence="2">
    <location>
        <begin position="522"/>
        <end position="532"/>
    </location>
</feature>
<reference evidence="3 4" key="1">
    <citation type="submission" date="2024-10" db="EMBL/GenBank/DDBJ databases">
        <title>Updated reference genomes for cyclostephanoid diatoms.</title>
        <authorList>
            <person name="Roberts W.R."/>
            <person name="Alverson A.J."/>
        </authorList>
    </citation>
    <scope>NUCLEOTIDE SEQUENCE [LARGE SCALE GENOMIC DNA]</scope>
    <source>
        <strain evidence="3 4">AJA228-03</strain>
    </source>
</reference>
<evidence type="ECO:0000313" key="4">
    <source>
        <dbReference type="Proteomes" id="UP001530377"/>
    </source>
</evidence>
<name>A0ABD3R6H5_9STRA</name>
<dbReference type="SUPFAM" id="SSF48452">
    <property type="entry name" value="TPR-like"/>
    <property type="match status" value="1"/>
</dbReference>
<feature type="repeat" description="TPR" evidence="1">
    <location>
        <begin position="268"/>
        <end position="301"/>
    </location>
</feature>
<feature type="region of interest" description="Disordered" evidence="2">
    <location>
        <begin position="429"/>
        <end position="458"/>
    </location>
</feature>
<feature type="region of interest" description="Disordered" evidence="2">
    <location>
        <begin position="483"/>
        <end position="502"/>
    </location>
</feature>
<dbReference type="PROSITE" id="PS50005">
    <property type="entry name" value="TPR"/>
    <property type="match status" value="1"/>
</dbReference>
<feature type="region of interest" description="Disordered" evidence="2">
    <location>
        <begin position="594"/>
        <end position="640"/>
    </location>
</feature>
<feature type="compositionally biased region" description="Acidic residues" evidence="2">
    <location>
        <begin position="106"/>
        <end position="117"/>
    </location>
</feature>
<dbReference type="InterPro" id="IPR011990">
    <property type="entry name" value="TPR-like_helical_dom_sf"/>
</dbReference>
<dbReference type="InterPro" id="IPR019734">
    <property type="entry name" value="TPR_rpt"/>
</dbReference>
<feature type="compositionally biased region" description="Acidic residues" evidence="2">
    <location>
        <begin position="600"/>
        <end position="609"/>
    </location>
</feature>
<dbReference type="AlphaFoldDB" id="A0ABD3R6H5"/>
<keyword evidence="1" id="KW-0802">TPR repeat</keyword>
<accession>A0ABD3R6H5</accession>
<protein>
    <submittedName>
        <fullName evidence="3">Uncharacterized protein</fullName>
    </submittedName>
</protein>
<feature type="region of interest" description="Disordered" evidence="2">
    <location>
        <begin position="101"/>
        <end position="126"/>
    </location>
</feature>
<feature type="compositionally biased region" description="Basic residues" evidence="2">
    <location>
        <begin position="32"/>
        <end position="41"/>
    </location>
</feature>
<gene>
    <name evidence="3" type="ORF">ACHAXA_009539</name>
</gene>
<evidence type="ECO:0000256" key="2">
    <source>
        <dbReference type="SAM" id="MobiDB-lite"/>
    </source>
</evidence>
<sequence length="640" mass="71690">MTERRRNDGAAFPGSAGTINSNQGGDGERRRGGGGRRRRHDDRRLSTRVPVNAYKRTHLAHDDVECARMRLVTTRIQRKVDALRAMLEDWDPLEDPARYHCHVDDDHDDDDDDDDDDGGKLGYGGESSDVKRRIKLDINNRKMDVEARTKAHAEICILQARHGVNSSTHRRTSNLRKKPRPGPETWKLRGAARPAHEVYEFDVRHVDVHRRALDEANARARRVVNVMRVCRGRFAVMEGDGNDVDVDGGGGTSSSSLAPPQPHCRNLLSLLTQLGSMHLHRKNYSSARRAFLEAIELEGYEHGHSITNARYRLMNMYLSNNRPDSARALWEKLSNDDSAWIRYSEALIEYASWNVLNERGSDSVVAELALTRAIRGNVYVAYLLGWSRTFERAMEYTDEVVDGGVMVGKVGGSLLEAIEYACRCYRPPSSTSGDGDGMPGQDDDDDNDDDDDRDAGMAMWLGTDGSIDWVRSVILRVLNEEDDDDEDGKVEGGGPRSANPDRLTKADLLCWEVRLNGEEEEFERRERKEKGGGRGISPGQCAGLDNEDDNDDVDDIDKGPDVAMYAGMFRTAMDWLQDAGEFLREPSYNYVRHTGKDEDVASDEDDDHQEEWGKGEVAHASIHNDESSSEEDDSSSCASS</sequence>
<evidence type="ECO:0000313" key="3">
    <source>
        <dbReference type="EMBL" id="KAL3808184.1"/>
    </source>
</evidence>
<feature type="compositionally biased region" description="Acidic residues" evidence="2">
    <location>
        <begin position="545"/>
        <end position="555"/>
    </location>
</feature>
<evidence type="ECO:0000256" key="1">
    <source>
        <dbReference type="PROSITE-ProRule" id="PRU00339"/>
    </source>
</evidence>
<dbReference type="Gene3D" id="1.25.40.10">
    <property type="entry name" value="Tetratricopeptide repeat domain"/>
    <property type="match status" value="1"/>
</dbReference>
<keyword evidence="4" id="KW-1185">Reference proteome</keyword>
<feature type="region of interest" description="Disordered" evidence="2">
    <location>
        <begin position="1"/>
        <end position="52"/>
    </location>
</feature>
<organism evidence="3 4">
    <name type="scientific">Cyclostephanos tholiformis</name>
    <dbReference type="NCBI Taxonomy" id="382380"/>
    <lineage>
        <taxon>Eukaryota</taxon>
        <taxon>Sar</taxon>
        <taxon>Stramenopiles</taxon>
        <taxon>Ochrophyta</taxon>
        <taxon>Bacillariophyta</taxon>
        <taxon>Coscinodiscophyceae</taxon>
        <taxon>Thalassiosirophycidae</taxon>
        <taxon>Stephanodiscales</taxon>
        <taxon>Stephanodiscaceae</taxon>
        <taxon>Cyclostephanos</taxon>
    </lineage>
</organism>
<proteinExistence type="predicted"/>
<dbReference type="EMBL" id="JALLPB020000533">
    <property type="protein sequence ID" value="KAL3808184.1"/>
    <property type="molecule type" value="Genomic_DNA"/>
</dbReference>
<feature type="compositionally biased region" description="Acidic residues" evidence="2">
    <location>
        <begin position="441"/>
        <end position="453"/>
    </location>
</feature>